<feature type="compositionally biased region" description="Acidic residues" evidence="1">
    <location>
        <begin position="333"/>
        <end position="343"/>
    </location>
</feature>
<feature type="compositionally biased region" description="Polar residues" evidence="1">
    <location>
        <begin position="507"/>
        <end position="516"/>
    </location>
</feature>
<proteinExistence type="predicted"/>
<evidence type="ECO:0000313" key="3">
    <source>
        <dbReference type="Proteomes" id="UP000664169"/>
    </source>
</evidence>
<protein>
    <submittedName>
        <fullName evidence="2">Uncharacterized protein</fullName>
    </submittedName>
</protein>
<sequence length="551" mass="60951">MSRPTFINDEIRDAIAGMIGRGFLDLEMYLIRNNIRLYRSPTPENGDPAAANFEDFREWATGIQSPEPDHAGNPGTFPLPDVFPVRRRVPEGQPTPVQQTPPPNPLPDNELSPFDFGVEHPIDNEIVPPSVPTPNQQTPPTNPPPDNELSPFDFGEDHPMDNDIVPPSTPTGVSQPGDFDLGDSTDLPVLEPLASTPENNAIYFQTNFVFISNLWQAEPIDEDQIAQQTFDLHDWVLRQPREDPTRTRYIQAYRDATQQLGLQSLLNVVPMERNAENFRVLNQTLMIIENQNSVQRLRDATIASTQGGTTGQGTGTNPDTQPGSRRRKRDVSSDGDDDDDDDDGRVPPPPKRRRRDESQEASDGDDESTDDPPATGKPGKKNKGPPKKRGRKIQETNNPALAEQRRKLREAKAKSRKLAKERAEAKRKEEMERGNANTQTTVPPPPPGQGVYFPGPVNPMPYPQPTVPPGQGVYFPGPVNPTPYQQPTGHPAPPGQPVGYPGGFILTNPQPDQAQNPGWLDPALVNLINGLPDPPPQQPRGHGLRPRRHRS</sequence>
<keyword evidence="3" id="KW-1185">Reference proteome</keyword>
<comment type="caution">
    <text evidence="2">The sequence shown here is derived from an EMBL/GenBank/DDBJ whole genome shotgun (WGS) entry which is preliminary data.</text>
</comment>
<dbReference type="Proteomes" id="UP000664169">
    <property type="component" value="Unassembled WGS sequence"/>
</dbReference>
<accession>A0A8H3IBK9</accession>
<feature type="compositionally biased region" description="Basic residues" evidence="1">
    <location>
        <begin position="542"/>
        <end position="551"/>
    </location>
</feature>
<reference evidence="2" key="1">
    <citation type="submission" date="2021-03" db="EMBL/GenBank/DDBJ databases">
        <authorList>
            <person name="Tagirdzhanova G."/>
        </authorList>
    </citation>
    <scope>NUCLEOTIDE SEQUENCE</scope>
</reference>
<feature type="compositionally biased region" description="Basic residues" evidence="1">
    <location>
        <begin position="378"/>
        <end position="391"/>
    </location>
</feature>
<evidence type="ECO:0000313" key="2">
    <source>
        <dbReference type="EMBL" id="CAF9910160.1"/>
    </source>
</evidence>
<name>A0A8H3IBK9_9LECA</name>
<dbReference type="EMBL" id="CAJPDQ010000005">
    <property type="protein sequence ID" value="CAF9910160.1"/>
    <property type="molecule type" value="Genomic_DNA"/>
</dbReference>
<feature type="compositionally biased region" description="Acidic residues" evidence="1">
    <location>
        <begin position="359"/>
        <end position="370"/>
    </location>
</feature>
<organism evidence="2 3">
    <name type="scientific">Gomphillus americanus</name>
    <dbReference type="NCBI Taxonomy" id="1940652"/>
    <lineage>
        <taxon>Eukaryota</taxon>
        <taxon>Fungi</taxon>
        <taxon>Dikarya</taxon>
        <taxon>Ascomycota</taxon>
        <taxon>Pezizomycotina</taxon>
        <taxon>Lecanoromycetes</taxon>
        <taxon>OSLEUM clade</taxon>
        <taxon>Ostropomycetidae</taxon>
        <taxon>Ostropales</taxon>
        <taxon>Graphidaceae</taxon>
        <taxon>Gomphilloideae</taxon>
        <taxon>Gomphillus</taxon>
    </lineage>
</organism>
<feature type="region of interest" description="Disordered" evidence="1">
    <location>
        <begin position="64"/>
        <end position="185"/>
    </location>
</feature>
<feature type="compositionally biased region" description="Pro residues" evidence="1">
    <location>
        <begin position="456"/>
        <end position="468"/>
    </location>
</feature>
<feature type="compositionally biased region" description="Basic and acidic residues" evidence="1">
    <location>
        <begin position="410"/>
        <end position="433"/>
    </location>
</feature>
<evidence type="ECO:0000256" key="1">
    <source>
        <dbReference type="SAM" id="MobiDB-lite"/>
    </source>
</evidence>
<gene>
    <name evidence="2" type="ORF">GOMPHAMPRED_006976</name>
</gene>
<dbReference type="AlphaFoldDB" id="A0A8H3IBK9"/>
<feature type="region of interest" description="Disordered" evidence="1">
    <location>
        <begin position="304"/>
        <end position="551"/>
    </location>
</feature>